<keyword evidence="2" id="KW-1185">Reference proteome</keyword>
<organism evidence="1 2">
    <name type="scientific">Oryza rufipogon</name>
    <name type="common">Brownbeard rice</name>
    <name type="synonym">Asian wild rice</name>
    <dbReference type="NCBI Taxonomy" id="4529"/>
    <lineage>
        <taxon>Eukaryota</taxon>
        <taxon>Viridiplantae</taxon>
        <taxon>Streptophyta</taxon>
        <taxon>Embryophyta</taxon>
        <taxon>Tracheophyta</taxon>
        <taxon>Spermatophyta</taxon>
        <taxon>Magnoliopsida</taxon>
        <taxon>Liliopsida</taxon>
        <taxon>Poales</taxon>
        <taxon>Poaceae</taxon>
        <taxon>BOP clade</taxon>
        <taxon>Oryzoideae</taxon>
        <taxon>Oryzeae</taxon>
        <taxon>Oryzinae</taxon>
        <taxon>Oryza</taxon>
    </lineage>
</organism>
<dbReference type="AlphaFoldDB" id="A0A0E0RGR2"/>
<sequence length="176" mass="18940">MDRTHCVEFVGVLDVQSAAVGRFAVPDNPVHLRPSRCAMSVARVPGKGLPRENCAADKEILSFFLKSGRRPTSSVPRSRSGVWKEADAVAMPFLAVAGASFTPSSPFKRYRRMSNPQGTCIHSFTPKEAGARHAHACRSSPPLALPPSLTPTTTARETTTISFAMFHSAFSILVAS</sequence>
<protein>
    <submittedName>
        <fullName evidence="1">Uncharacterized protein</fullName>
    </submittedName>
</protein>
<evidence type="ECO:0000313" key="2">
    <source>
        <dbReference type="Proteomes" id="UP000008022"/>
    </source>
</evidence>
<evidence type="ECO:0000313" key="1">
    <source>
        <dbReference type="EnsemblPlants" id="ORUFI12G11630.1"/>
    </source>
</evidence>
<reference evidence="1" key="2">
    <citation type="submission" date="2015-06" db="UniProtKB">
        <authorList>
            <consortium name="EnsemblPlants"/>
        </authorList>
    </citation>
    <scope>IDENTIFICATION</scope>
</reference>
<name>A0A0E0RGR2_ORYRU</name>
<dbReference type="EnsemblPlants" id="ORUFI12G11630.1">
    <property type="protein sequence ID" value="ORUFI12G11630.1"/>
    <property type="gene ID" value="ORUFI12G11630"/>
</dbReference>
<dbReference type="Proteomes" id="UP000008022">
    <property type="component" value="Unassembled WGS sequence"/>
</dbReference>
<dbReference type="HOGENOM" id="CLU_1527624_0_0_1"/>
<accession>A0A0E0RGR2</accession>
<proteinExistence type="predicted"/>
<dbReference type="Gramene" id="ORUFI12G11630.1">
    <property type="protein sequence ID" value="ORUFI12G11630.1"/>
    <property type="gene ID" value="ORUFI12G11630"/>
</dbReference>
<reference evidence="2" key="1">
    <citation type="submission" date="2013-06" db="EMBL/GenBank/DDBJ databases">
        <authorList>
            <person name="Zhao Q."/>
        </authorList>
    </citation>
    <scope>NUCLEOTIDE SEQUENCE</scope>
    <source>
        <strain evidence="2">cv. W1943</strain>
    </source>
</reference>